<feature type="coiled-coil region" evidence="1">
    <location>
        <begin position="93"/>
        <end position="120"/>
    </location>
</feature>
<feature type="coiled-coil region" evidence="1">
    <location>
        <begin position="185"/>
        <end position="212"/>
    </location>
</feature>
<evidence type="ECO:0000256" key="2">
    <source>
        <dbReference type="SAM" id="MobiDB-lite"/>
    </source>
</evidence>
<keyword evidence="4" id="KW-1185">Reference proteome</keyword>
<evidence type="ECO:0000313" key="4">
    <source>
        <dbReference type="Proteomes" id="UP000005237"/>
    </source>
</evidence>
<feature type="region of interest" description="Disordered" evidence="2">
    <location>
        <begin position="292"/>
        <end position="318"/>
    </location>
</feature>
<feature type="compositionally biased region" description="Polar residues" evidence="2">
    <location>
        <begin position="306"/>
        <end position="318"/>
    </location>
</feature>
<organism evidence="3 4">
    <name type="scientific">Caenorhabditis japonica</name>
    <dbReference type="NCBI Taxonomy" id="281687"/>
    <lineage>
        <taxon>Eukaryota</taxon>
        <taxon>Metazoa</taxon>
        <taxon>Ecdysozoa</taxon>
        <taxon>Nematoda</taxon>
        <taxon>Chromadorea</taxon>
        <taxon>Rhabditida</taxon>
        <taxon>Rhabditina</taxon>
        <taxon>Rhabditomorpha</taxon>
        <taxon>Rhabditoidea</taxon>
        <taxon>Rhabditidae</taxon>
        <taxon>Peloderinae</taxon>
        <taxon>Caenorhabditis</taxon>
    </lineage>
</organism>
<dbReference type="Proteomes" id="UP000005237">
    <property type="component" value="Unassembled WGS sequence"/>
</dbReference>
<reference evidence="4" key="1">
    <citation type="submission" date="2010-08" db="EMBL/GenBank/DDBJ databases">
        <authorList>
            <consortium name="Caenorhabditis japonica Sequencing Consortium"/>
            <person name="Wilson R.K."/>
        </authorList>
    </citation>
    <scope>NUCLEOTIDE SEQUENCE [LARGE SCALE GENOMIC DNA]</scope>
    <source>
        <strain evidence="4">DF5081</strain>
    </source>
</reference>
<accession>A0A8R1IIH5</accession>
<feature type="compositionally biased region" description="Basic and acidic residues" evidence="2">
    <location>
        <begin position="292"/>
        <end position="305"/>
    </location>
</feature>
<sequence length="318" mass="37107">MTSTTKFVIEHELEDENGQDGGHKNGFIDEAVLDEDMDTDHFEKGHEARKREDEVRLKRIEQEFRTYGKVSLNAVKIMIEPIREGFAQKEHLIVEQENKIVELHQKIEDLTARLSDLQEKALFNSSSDNEDVKAIQEFMMMNGIGTVKDIEDILDECSKNRRNLFETKELLQMSMSEENKLSGRLLELRAQNTDLRRKIDTKDKEMESMRRNLEQVGMKINAERLNKNSEKRQAVGYENDCFQDTKSRSASRFLQDGWRRTHSLRDAQVDQIENPRGENQDTDQALEEVFNREGTQDSGRYRERSSPFQSELSLLSQL</sequence>
<evidence type="ECO:0000313" key="3">
    <source>
        <dbReference type="EnsemblMetazoa" id="CJA35347.1"/>
    </source>
</evidence>
<dbReference type="EnsemblMetazoa" id="CJA35347.1">
    <property type="protein sequence ID" value="CJA35347.1"/>
    <property type="gene ID" value="WBGene00211194"/>
</dbReference>
<keyword evidence="1" id="KW-0175">Coiled coil</keyword>
<name>A0A8R1IIH5_CAEJA</name>
<reference evidence="3" key="2">
    <citation type="submission" date="2022-06" db="UniProtKB">
        <authorList>
            <consortium name="EnsemblMetazoa"/>
        </authorList>
    </citation>
    <scope>IDENTIFICATION</scope>
    <source>
        <strain evidence="3">DF5081</strain>
    </source>
</reference>
<evidence type="ECO:0000256" key="1">
    <source>
        <dbReference type="SAM" id="Coils"/>
    </source>
</evidence>
<dbReference type="AlphaFoldDB" id="A0A8R1IIH5"/>
<proteinExistence type="predicted"/>
<protein>
    <submittedName>
        <fullName evidence="3">Uncharacterized protein</fullName>
    </submittedName>
</protein>